<protein>
    <submittedName>
        <fullName evidence="1">Uncharacterized protein</fullName>
    </submittedName>
</protein>
<dbReference type="Proteomes" id="UP001056201">
    <property type="component" value="Chromosome 1"/>
</dbReference>
<organism evidence="1 2">
    <name type="scientific">Aquincola tertiaricarbonis</name>
    <dbReference type="NCBI Taxonomy" id="391953"/>
    <lineage>
        <taxon>Bacteria</taxon>
        <taxon>Pseudomonadati</taxon>
        <taxon>Pseudomonadota</taxon>
        <taxon>Betaproteobacteria</taxon>
        <taxon>Burkholderiales</taxon>
        <taxon>Sphaerotilaceae</taxon>
        <taxon>Aquincola</taxon>
    </lineage>
</organism>
<sequence>MTQRSLLDELREALQGVKKQKISTVEIARLERFLDAWEAAALDGPDQAAVEHERAVALEQMKLHWSFREQSEAQMFTSVIEAGQSALKASTIINGGAAAAILAFIGGLLKVNETGPAMAS</sequence>
<keyword evidence="2" id="KW-1185">Reference proteome</keyword>
<accession>A0ABY4SA32</accession>
<reference evidence="1" key="1">
    <citation type="submission" date="2022-05" db="EMBL/GenBank/DDBJ databases">
        <title>An RpoN-dependent PEP-CTERM gene is involved in floc formation of an Aquincola tertiaricarbonis strain.</title>
        <authorList>
            <person name="Qiu D."/>
            <person name="Xia M."/>
        </authorList>
    </citation>
    <scope>NUCLEOTIDE SEQUENCE</scope>
    <source>
        <strain evidence="1">RN12</strain>
    </source>
</reference>
<name>A0ABY4SA32_AQUTE</name>
<dbReference type="EMBL" id="CP097635">
    <property type="protein sequence ID" value="URI07896.1"/>
    <property type="molecule type" value="Genomic_DNA"/>
</dbReference>
<proteinExistence type="predicted"/>
<evidence type="ECO:0000313" key="2">
    <source>
        <dbReference type="Proteomes" id="UP001056201"/>
    </source>
</evidence>
<evidence type="ECO:0000313" key="1">
    <source>
        <dbReference type="EMBL" id="URI07896.1"/>
    </source>
</evidence>
<dbReference type="RefSeq" id="WP_250196120.1">
    <property type="nucleotide sequence ID" value="NZ_CP097635.1"/>
</dbReference>
<gene>
    <name evidence="1" type="ORF">MW290_04745</name>
</gene>